<feature type="transmembrane region" description="Helical" evidence="8">
    <location>
        <begin position="361"/>
        <end position="383"/>
    </location>
</feature>
<evidence type="ECO:0000256" key="4">
    <source>
        <dbReference type="ARBA" id="ARBA00022741"/>
    </source>
</evidence>
<dbReference type="Pfam" id="PF19055">
    <property type="entry name" value="ABC2_membrane_7"/>
    <property type="match status" value="1"/>
</dbReference>
<dbReference type="GO" id="GO:0016887">
    <property type="term" value="F:ATP hydrolysis activity"/>
    <property type="evidence" value="ECO:0007669"/>
    <property type="project" value="InterPro"/>
</dbReference>
<evidence type="ECO:0000256" key="7">
    <source>
        <dbReference type="ARBA" id="ARBA00023136"/>
    </source>
</evidence>
<keyword evidence="6 8" id="KW-1133">Transmembrane helix</keyword>
<dbReference type="Pfam" id="PF00005">
    <property type="entry name" value="ABC_tran"/>
    <property type="match status" value="1"/>
</dbReference>
<evidence type="ECO:0000259" key="9">
    <source>
        <dbReference type="PROSITE" id="PS50893"/>
    </source>
</evidence>
<dbReference type="InterPro" id="IPR003439">
    <property type="entry name" value="ABC_transporter-like_ATP-bd"/>
</dbReference>
<dbReference type="AlphaFoldDB" id="A0A4Q9LWV4"/>
<keyword evidence="3 8" id="KW-0812">Transmembrane</keyword>
<keyword evidence="4" id="KW-0547">Nucleotide-binding</keyword>
<keyword evidence="2" id="KW-0813">Transport</keyword>
<proteinExistence type="predicted"/>
<dbReference type="InterPro" id="IPR013525">
    <property type="entry name" value="ABC2_TM"/>
</dbReference>
<dbReference type="GO" id="GO:0005524">
    <property type="term" value="F:ATP binding"/>
    <property type="evidence" value="ECO:0007669"/>
    <property type="project" value="UniProtKB-KW"/>
</dbReference>
<dbReference type="InterPro" id="IPR050352">
    <property type="entry name" value="ABCG_transporters"/>
</dbReference>
<keyword evidence="11" id="KW-1185">Reference proteome</keyword>
<feature type="transmembrane region" description="Helical" evidence="8">
    <location>
        <begin position="323"/>
        <end position="346"/>
    </location>
</feature>
<dbReference type="PROSITE" id="PS00211">
    <property type="entry name" value="ABC_TRANSPORTER_1"/>
    <property type="match status" value="1"/>
</dbReference>
<dbReference type="PANTHER" id="PTHR48041:SF139">
    <property type="entry name" value="PROTEIN SCARLET"/>
    <property type="match status" value="1"/>
</dbReference>
<evidence type="ECO:0000256" key="3">
    <source>
        <dbReference type="ARBA" id="ARBA00022692"/>
    </source>
</evidence>
<dbReference type="InterPro" id="IPR043926">
    <property type="entry name" value="ABCG_dom"/>
</dbReference>
<feature type="transmembrane region" description="Helical" evidence="8">
    <location>
        <begin position="435"/>
        <end position="458"/>
    </location>
</feature>
<evidence type="ECO:0000313" key="11">
    <source>
        <dbReference type="Proteomes" id="UP000292282"/>
    </source>
</evidence>
<dbReference type="SMART" id="SM00382">
    <property type="entry name" value="AAA"/>
    <property type="match status" value="1"/>
</dbReference>
<name>A0A4Q9LWV4_9MICR</name>
<dbReference type="GO" id="GO:0016020">
    <property type="term" value="C:membrane"/>
    <property type="evidence" value="ECO:0007669"/>
    <property type="project" value="UniProtKB-SubCell"/>
</dbReference>
<reference evidence="10 11" key="1">
    <citation type="submission" date="2017-12" db="EMBL/GenBank/DDBJ databases">
        <authorList>
            <person name="Pombert J.-F."/>
            <person name="Haag K.L."/>
            <person name="Ebert D."/>
        </authorList>
    </citation>
    <scope>NUCLEOTIDE SEQUENCE [LARGE SCALE GENOMIC DNA]</scope>
    <source>
        <strain evidence="10">IL-G-3</strain>
    </source>
</reference>
<evidence type="ECO:0000256" key="2">
    <source>
        <dbReference type="ARBA" id="ARBA00022448"/>
    </source>
</evidence>
<evidence type="ECO:0000256" key="5">
    <source>
        <dbReference type="ARBA" id="ARBA00022840"/>
    </source>
</evidence>
<sequence length="632" mass="72074">MNYNCTGDIHFENILTKIKDKNILKSITGKLCANRMTAIMGSSGCGKTTLLKILSGRFNKKYDGCVYLDGVVADKKILCGVTAFVHQDDVLQTYSTVKESVKFACEIQGRRCDVDEHLSCLGLYKIKDQLIGTPMKGGISGGERKRLSIAMELIRDPQIIFLDEPTSGLDCLTASKLMGVLRDLSCKKTVVASIHQPSSDIFYSFDDLLVLKDGLVVYYGEVKNLVSFMENQGFPCPAYTNPADFLFTTFLPAFSVENNSEIPNNAQKTEKNVEIISVRQITEKIENKNFSKKIKFKSERREPLREFKMLFIREMVYLYRNKLLGIVKIAQSLFTVIIVGSIFYNIGGKDINTQIKNTCGVLYFLAINLFFTASFTSLQLFFVDYDNLVREYQSGYFCFSSYFEAKILANTLIAVSHPLVMVPLLWFLIKIEYSFVMYVFLMTASIFTSLVGQSVGILTASISSTLNIASAILPSAMLPLSLLNGMLVDPDNIFFIFKILQYISPTRHTFNILVKNSFDAGKIEDVNIKRLCTDFLSKMESIFMLFALYLINILLCNLSDFSRWLKKRKIGSNIGQFGYIQDRTTRCEKNFWHDYTRRHNELVRCINLFHIKSYKFNLKKRIKSHLVQFLKK</sequence>
<dbReference type="SUPFAM" id="SSF52540">
    <property type="entry name" value="P-loop containing nucleoside triphosphate hydrolases"/>
    <property type="match status" value="1"/>
</dbReference>
<feature type="transmembrane region" description="Helical" evidence="8">
    <location>
        <begin position="407"/>
        <end position="429"/>
    </location>
</feature>
<dbReference type="InterPro" id="IPR017871">
    <property type="entry name" value="ABC_transporter-like_CS"/>
</dbReference>
<dbReference type="Pfam" id="PF01061">
    <property type="entry name" value="ABC2_membrane"/>
    <property type="match status" value="1"/>
</dbReference>
<dbReference type="PANTHER" id="PTHR48041">
    <property type="entry name" value="ABC TRANSPORTER G FAMILY MEMBER 28"/>
    <property type="match status" value="1"/>
</dbReference>
<dbReference type="STRING" id="1176355.A0A4Q9LWV4"/>
<dbReference type="PROSITE" id="PS50893">
    <property type="entry name" value="ABC_TRANSPORTER_2"/>
    <property type="match status" value="1"/>
</dbReference>
<dbReference type="Proteomes" id="UP000292282">
    <property type="component" value="Unassembled WGS sequence"/>
</dbReference>
<dbReference type="InterPro" id="IPR003593">
    <property type="entry name" value="AAA+_ATPase"/>
</dbReference>
<dbReference type="Gene3D" id="3.40.50.300">
    <property type="entry name" value="P-loop containing nucleotide triphosphate hydrolases"/>
    <property type="match status" value="1"/>
</dbReference>
<evidence type="ECO:0000313" key="10">
    <source>
        <dbReference type="EMBL" id="TBU13164.1"/>
    </source>
</evidence>
<accession>A0A4Q9LWV4</accession>
<keyword evidence="5" id="KW-0067">ATP-binding</keyword>
<gene>
    <name evidence="10" type="ORF">CWI38_0513p0060</name>
</gene>
<comment type="caution">
    <text evidence="10">The sequence shown here is derived from an EMBL/GenBank/DDBJ whole genome shotgun (WGS) entry which is preliminary data.</text>
</comment>
<evidence type="ECO:0000256" key="6">
    <source>
        <dbReference type="ARBA" id="ARBA00022989"/>
    </source>
</evidence>
<evidence type="ECO:0000256" key="8">
    <source>
        <dbReference type="SAM" id="Phobius"/>
    </source>
</evidence>
<organism evidence="10 11">
    <name type="scientific">Hamiltosporidium tvaerminnensis</name>
    <dbReference type="NCBI Taxonomy" id="1176355"/>
    <lineage>
        <taxon>Eukaryota</taxon>
        <taxon>Fungi</taxon>
        <taxon>Fungi incertae sedis</taxon>
        <taxon>Microsporidia</taxon>
        <taxon>Dubosqiidae</taxon>
        <taxon>Hamiltosporidium</taxon>
    </lineage>
</organism>
<dbReference type="OrthoDB" id="2141921at2759"/>
<dbReference type="InterPro" id="IPR027417">
    <property type="entry name" value="P-loop_NTPase"/>
</dbReference>
<feature type="domain" description="ABC transporter" evidence="9">
    <location>
        <begin position="9"/>
        <end position="238"/>
    </location>
</feature>
<feature type="transmembrane region" description="Helical" evidence="8">
    <location>
        <begin position="541"/>
        <end position="559"/>
    </location>
</feature>
<evidence type="ECO:0000256" key="1">
    <source>
        <dbReference type="ARBA" id="ARBA00004141"/>
    </source>
</evidence>
<keyword evidence="7 8" id="KW-0472">Membrane</keyword>
<dbReference type="VEuPathDB" id="MicrosporidiaDB:CWI38_0513p0060"/>
<dbReference type="EMBL" id="PITK01000513">
    <property type="protein sequence ID" value="TBU13164.1"/>
    <property type="molecule type" value="Genomic_DNA"/>
</dbReference>
<dbReference type="GO" id="GO:0140359">
    <property type="term" value="F:ABC-type transporter activity"/>
    <property type="evidence" value="ECO:0007669"/>
    <property type="project" value="InterPro"/>
</dbReference>
<protein>
    <submittedName>
        <fullName evidence="10">ABC-2 transporter</fullName>
    </submittedName>
</protein>
<comment type="subcellular location">
    <subcellularLocation>
        <location evidence="1">Membrane</location>
        <topology evidence="1">Multi-pass membrane protein</topology>
    </subcellularLocation>
</comment>